<sequence>MKKPTQNELLDQKIALLTLQHRQELAEIKEQFNLVKESISPSNIIQEGLQGVYETVTNKNHLLPTVLSLVGGYISKKVIVGSSSNPFKKVLGTVLQFVVTNYLTKVSSKEETVSETEEPEINYNNLKL</sequence>
<evidence type="ECO:0000313" key="2">
    <source>
        <dbReference type="Proteomes" id="UP000830583"/>
    </source>
</evidence>
<protein>
    <recommendedName>
        <fullName evidence="3">DUF3618 domain-containing protein</fullName>
    </recommendedName>
</protein>
<dbReference type="EMBL" id="CP096205">
    <property type="protein sequence ID" value="UPQ79622.1"/>
    <property type="molecule type" value="Genomic_DNA"/>
</dbReference>
<gene>
    <name evidence="1" type="ORF">M0M57_01995</name>
</gene>
<name>A0ABY4KFN3_9FLAO</name>
<evidence type="ECO:0008006" key="3">
    <source>
        <dbReference type="Google" id="ProtNLM"/>
    </source>
</evidence>
<keyword evidence="2" id="KW-1185">Reference proteome</keyword>
<dbReference type="Proteomes" id="UP000830583">
    <property type="component" value="Chromosome"/>
</dbReference>
<evidence type="ECO:0000313" key="1">
    <source>
        <dbReference type="EMBL" id="UPQ79622.1"/>
    </source>
</evidence>
<organism evidence="1 2">
    <name type="scientific">Flavobacterium azooxidireducens</name>
    <dbReference type="NCBI Taxonomy" id="1871076"/>
    <lineage>
        <taxon>Bacteria</taxon>
        <taxon>Pseudomonadati</taxon>
        <taxon>Bacteroidota</taxon>
        <taxon>Flavobacteriia</taxon>
        <taxon>Flavobacteriales</taxon>
        <taxon>Flavobacteriaceae</taxon>
        <taxon>Flavobacterium</taxon>
    </lineage>
</organism>
<accession>A0ABY4KFN3</accession>
<proteinExistence type="predicted"/>
<dbReference type="RefSeq" id="WP_248434897.1">
    <property type="nucleotide sequence ID" value="NZ_CP096205.1"/>
</dbReference>
<reference evidence="1" key="1">
    <citation type="submission" date="2022-04" db="EMBL/GenBank/DDBJ databases">
        <title>Consumption of N2O by Flavobacterium azooxidireducens sp. nov. isolated from Decomposing Leaf Litter of Phragmites australis (Cav.).</title>
        <authorList>
            <person name="Behrendt U."/>
            <person name="Spanner T."/>
            <person name="Augustin J."/>
            <person name="Horn M.A."/>
            <person name="Kolb S."/>
            <person name="Ulrich A."/>
        </authorList>
    </citation>
    <scope>NUCLEOTIDE SEQUENCE</scope>
    <source>
        <strain evidence="1">IGB 4-14</strain>
    </source>
</reference>